<sequence>MLKFLATLISAVAIAALMAPTAYAGASASAPTKYAHSSQQVTSVRMVRQTKRIALPVTDFSAQAKTAPFHR</sequence>
<keyword evidence="3" id="KW-1185">Reference proteome</keyword>
<reference evidence="2 3" key="1">
    <citation type="journal article" date="2020" name="Arch. Microbiol.">
        <title>Bradyrhizobium uaiense sp. nov., a new highly efficient cowpea symbiont.</title>
        <authorList>
            <person name="Cabral Michel D."/>
            <person name="Azarias Guimaraes A."/>
            <person name="Martins da Costa E."/>
            <person name="Soares de Carvalho T."/>
            <person name="Balsanelli E."/>
            <person name="Willems A."/>
            <person name="Maltempi de Souza E."/>
            <person name="de Souza Moreira F.M."/>
        </authorList>
    </citation>
    <scope>NUCLEOTIDE SEQUENCE [LARGE SCALE GENOMIC DNA]</scope>
    <source>
        <strain evidence="2 3">UFLA 03-164</strain>
    </source>
</reference>
<evidence type="ECO:0000313" key="2">
    <source>
        <dbReference type="EMBL" id="NEU94406.1"/>
    </source>
</evidence>
<evidence type="ECO:0000256" key="1">
    <source>
        <dbReference type="SAM" id="SignalP"/>
    </source>
</evidence>
<feature type="signal peptide" evidence="1">
    <location>
        <begin position="1"/>
        <end position="24"/>
    </location>
</feature>
<dbReference type="EMBL" id="VKHP01000002">
    <property type="protein sequence ID" value="NEU94406.1"/>
    <property type="molecule type" value="Genomic_DNA"/>
</dbReference>
<proteinExistence type="predicted"/>
<evidence type="ECO:0000313" key="3">
    <source>
        <dbReference type="Proteomes" id="UP000468531"/>
    </source>
</evidence>
<comment type="caution">
    <text evidence="2">The sequence shown here is derived from an EMBL/GenBank/DDBJ whole genome shotgun (WGS) entry which is preliminary data.</text>
</comment>
<organism evidence="2 3">
    <name type="scientific">Bradyrhizobium uaiense</name>
    <dbReference type="NCBI Taxonomy" id="2594946"/>
    <lineage>
        <taxon>Bacteria</taxon>
        <taxon>Pseudomonadati</taxon>
        <taxon>Pseudomonadota</taxon>
        <taxon>Alphaproteobacteria</taxon>
        <taxon>Hyphomicrobiales</taxon>
        <taxon>Nitrobacteraceae</taxon>
        <taxon>Bradyrhizobium</taxon>
    </lineage>
</organism>
<accession>A0A6P1B746</accession>
<dbReference type="AlphaFoldDB" id="A0A6P1B746"/>
<keyword evidence="1" id="KW-0732">Signal</keyword>
<dbReference type="RefSeq" id="WP_163149479.1">
    <property type="nucleotide sequence ID" value="NZ_VKHP01000002.1"/>
</dbReference>
<name>A0A6P1B746_9BRAD</name>
<dbReference type="Proteomes" id="UP000468531">
    <property type="component" value="Unassembled WGS sequence"/>
</dbReference>
<feature type="chain" id="PRO_5026869588" evidence="1">
    <location>
        <begin position="25"/>
        <end position="71"/>
    </location>
</feature>
<gene>
    <name evidence="2" type="ORF">FNJ47_00825</name>
</gene>
<protein>
    <submittedName>
        <fullName evidence="2">Uncharacterized protein</fullName>
    </submittedName>
</protein>